<feature type="coiled-coil region" evidence="14">
    <location>
        <begin position="2391"/>
        <end position="2486"/>
    </location>
</feature>
<feature type="signal peptide" evidence="15">
    <location>
        <begin position="1"/>
        <end position="16"/>
    </location>
</feature>
<dbReference type="FunFam" id="2.10.25.10:FF:000090">
    <property type="entry name" value="laminin subunit alpha"/>
    <property type="match status" value="1"/>
</dbReference>
<feature type="domain" description="Laminin EGF-like" evidence="17">
    <location>
        <begin position="1947"/>
        <end position="1999"/>
    </location>
</feature>
<dbReference type="PROSITE" id="PS51117">
    <property type="entry name" value="LAMININ_NTER"/>
    <property type="match status" value="1"/>
</dbReference>
<dbReference type="SMART" id="SM00282">
    <property type="entry name" value="LamG"/>
    <property type="match status" value="5"/>
</dbReference>
<dbReference type="SUPFAM" id="SSF49899">
    <property type="entry name" value="Concanavalin A-like lectins/glucanases"/>
    <property type="match status" value="5"/>
</dbReference>
<gene>
    <name evidence="20" type="ORF">NEZAVI_LOCUS2891</name>
</gene>
<dbReference type="FunFam" id="2.10.25.10:FF:000074">
    <property type="entry name" value="Laminin subunit alpha"/>
    <property type="match status" value="1"/>
</dbReference>
<feature type="disulfide bond" evidence="13">
    <location>
        <begin position="1857"/>
        <end position="1866"/>
    </location>
</feature>
<comment type="caution">
    <text evidence="13">Lacks conserved residue(s) required for the propagation of feature annotation.</text>
</comment>
<dbReference type="PANTHER" id="PTHR10574:SF406">
    <property type="entry name" value="LAMININ SUBUNIT ALPHA 5"/>
    <property type="match status" value="1"/>
</dbReference>
<dbReference type="FunFam" id="2.10.25.10:FF:000083">
    <property type="entry name" value="Laminin subunit alpha"/>
    <property type="match status" value="1"/>
</dbReference>
<feature type="disulfide bond" evidence="12">
    <location>
        <begin position="3672"/>
        <end position="3699"/>
    </location>
</feature>
<dbReference type="SMART" id="SM00281">
    <property type="entry name" value="LamB"/>
    <property type="match status" value="1"/>
</dbReference>
<dbReference type="Pfam" id="PF06009">
    <property type="entry name" value="Laminin_II"/>
    <property type="match status" value="1"/>
</dbReference>
<feature type="disulfide bond" evidence="13">
    <location>
        <begin position="1569"/>
        <end position="1578"/>
    </location>
</feature>
<dbReference type="Gene3D" id="2.10.25.10">
    <property type="entry name" value="Laminin"/>
    <property type="match status" value="21"/>
</dbReference>
<comment type="subcellular location">
    <subcellularLocation>
        <location evidence="1">Secreted</location>
        <location evidence="1">Extracellular space</location>
        <location evidence="1">Extracellular matrix</location>
        <location evidence="1">Basement membrane</location>
    </subcellularLocation>
</comment>
<dbReference type="GO" id="GO:0048731">
    <property type="term" value="P:system development"/>
    <property type="evidence" value="ECO:0007669"/>
    <property type="project" value="UniProtKB-ARBA"/>
</dbReference>
<evidence type="ECO:0000259" key="17">
    <source>
        <dbReference type="PROSITE" id="PS50027"/>
    </source>
</evidence>
<feature type="domain" description="Laminin G" evidence="16">
    <location>
        <begin position="3523"/>
        <end position="3699"/>
    </location>
</feature>
<evidence type="ECO:0000256" key="12">
    <source>
        <dbReference type="PROSITE-ProRule" id="PRU00122"/>
    </source>
</evidence>
<feature type="disulfide bond" evidence="13">
    <location>
        <begin position="536"/>
        <end position="553"/>
    </location>
</feature>
<dbReference type="Pfam" id="PF00052">
    <property type="entry name" value="Laminin_B"/>
    <property type="match status" value="1"/>
</dbReference>
<dbReference type="Pfam" id="PF00053">
    <property type="entry name" value="EGF_laminin"/>
    <property type="match status" value="19"/>
</dbReference>
<keyword evidence="10" id="KW-0325">Glycoprotein</keyword>
<feature type="disulfide bond" evidence="13">
    <location>
        <begin position="2067"/>
        <end position="2076"/>
    </location>
</feature>
<evidence type="ECO:0000259" key="16">
    <source>
        <dbReference type="PROSITE" id="PS50025"/>
    </source>
</evidence>
<dbReference type="InterPro" id="IPR013320">
    <property type="entry name" value="ConA-like_dom_sf"/>
</dbReference>
<sequence>MLGCAVVLALSWTVCAAKVLTPPYINIAENSKVEATYTCGEEGPDLYCKLIGANQDATVDESNVIIHGQVCDVCDANEPSKSHPATAAVDGTESYWMSPPLSRGMTYSQVNFTIDLGQEFHVAYVILKMGISPRPEVWVLEKSSDNGATYSPWQYFADTLADCERFFGSASLEPITRDDSVICDTRNSKIIPLEDGEIVVSLLNDRPSANDFFNSSVLQEWTRATNVRLRLLQTKTLFAHYMSFARQDPSVTRRYFYSIRDINIGGRCRCNGHAEVCLPVEGTNKKVCDCKHNTTGDFCERCKENLIQKKWRQSKSNQVFECEECNCHGHSYKCIYNETVDALGLSLDKYGKYEGGGVCQDCEDFTEGINCERCKAGYYRPFGRLPTQKDACERCRCDGPYYTGNCADRTGICECKVNYQPPHCQSCALGYFGFPECKNCTCFIHGTEGGVCEPESPVSTCVCKQNFFGPECKICREGYHNFPECESCNCDPVGSSSEICNVTNGQCDCQNNFGSTKCDQCAHGYFDFPQCTLCKCDPRGTVEEICDKSSGQCLCKEGFGGDKCDKCIPGYKDYPDCQPCGCSEIGSTTTVCDVSGKCDCLDRFSGKTCTQCAFGYYKYPECLPCDCDTQGTYRNYMSCDDNAQCKCRPGIVGKRCDSCEEGLYNFPACEECDCDPAGVLPNSSDCGTLSKVGELCQCKSRVTGRKCKECKPLYWNLQYYNPLGCEECNCNADGIIGGVGVCDSKSGQCLCKENVESRGCDTCVDGSYNLQGDNLFGCTDCNCDIGGALDSNCNKETGACTCRPRIEGRSCNVPMRQHYFPTLYQFQYELEDGFTPGYPGDPVSFAYEESVFPGFSWRGYAVFSSTQNVIKYQVDINADTIHYVIMRYVNRNDETVVGIIRARHEDEDPLESKIYFKPSSQPAFAIATGAGKSTIPIPLVTTSQGKWDMEFIVNSTLFVDYFVLLPQSYFEGNVLIDYAVREPCKKGYKSLCKHYAYPRIEKYDTAYGNKAFLITQNGREPPSDLMEWNAHLAGSNVEDLPMLTPLQKELSFEVRTENKGPSFIIINYGTPEDGNATSSIKIEIEGDSTKYLGHLMLSPCPFTWLCRYAFLDNDGKIAVFNINDDFLTVTLELGNIGEVGIESVSVAFLDNDGKIAVFNINDDFLTVTLELGNIGEVGIESVSVIPFDNKTAFDFLKPNPVCVIKDGICRSTLFTTPLDHHIKKVEFETGNEGRKASKFLPNTQDNNTGLIYLHKDDPMIDIGGKVSAPGNYTIIVHYYQPNNPDFNLEVLMHDLAPEGFVRLAHCPSTAGCRAVIKQNNGNEIIPITENYLFTFKVPNNKDVWLDYILILPESKFSLDYLIDKPEGSTNQFVTECTTNMYYVDQSASEFCRSAIFSLTTHFNNGALNCRCHPDGSYTLQCEPFGGQCKCKENIIGRRCQRCKTGYYQFPQCKQCSCPENSLCDEVTGQCSCPPNVVGENCDQCANNTYGYFPLLGCRECECNYLGLMDGNLQCDPTLGNCNCKENVIGRQCDSCKIGHYLFPECRRCDCELEGTTFEICSNVTGACLCKENVEDEACDICRFGSFNLQGSNKKGCTECFCFGHSQDCRSTRLYKSRIFSMNNWSLNTIFIKKPIIEYETLTKEPERPSGNSIAVSLIQEDLQNQFVFFSAPKEYLGNQLTSYGGHLSYQLVTTAGLAYEPAENAPTVILKGGGLNLLYYSYELPPSAGPFHVAVEIIESNFVLSTTFLQPTRPQLMQVLKDLEGIYIKATFWKNTTNSILENPLLDSASEVYSDLGLALSVEECLCEPQYTGLSCEECAPGYYRTNNGPYGGNCVPCQCHGHAASCDKQTGICIDCQHNTTGDHCEMCTEGYHGDARIGSPYDCLICACPLPIPSNNFAVSCELSPDGDSISCNCKKGYFGSLCDSCAIGYYGKPRQEGDGICRPCECSGNIDPNSPGSCDSITGECIKCLNNTYGEACHLCAPGFYGDAVFGKNCQSCVCDKCGTKSCDHKTGICECHENVQGEACDSCLENHYGLSSCQGCQSCNCGPASESPQCDLETGQCKCKPGVTGRACDRCDHGYWNYTSEGCKLCSCNIGYSIGVGCNPDTGKCECLPGVIGEKCDHCPPRWVLEKGKGCYSCDQCIDDLLDVMDVLHNKFDPFAREFTGFNESFFTRQRIVFINQNINELRPKVSELENVEGKFSPIKKNLDSIEDDVDKLKRTAEYIVDKTNNTMDKQLRTEFEDTEDLIDKAIGEAQLSVMEIKDIAESFSNGVGSKYFPSSGFADYLKEAQRILSDLQAYQPQHDGNSIRENNLARAEKLLQDVRKVKSPVDTRVGLISKLEEDIKSLNYKLADLKKHSLQSLEKAKILSEQTKKNREHNIPEKFKTIKNLEGNASNTLKAADELLEKTNELLSRVSNDLYRQFTNNKTEWEDFLSDSTKKIDALKSEIDELTELVLEATNHARELEHQGEELKNIEKEHEHDTNAVQGYKTIVNTLRDTLIIANDAKMTAERAYDESEGIGGKALESRDKSTSLYNDARETLSQSQLELEPELKGEKDKIESIQMKKGNIEGDIQELESNLNKTIDTLGQTNVNTGTELADEAVRGAEEVIENIKGIVDELPQKLDVSKEIQRNIKDSENDINGVNSAIDNILKILPDTKDLASKLKDRPRKMESDHNNLKDKLAELGRQIELARELANSVSTAVKFDRTSTLELRNPPGLPEQGVNNVLSLYFATQEANGLLFFIGNEAEKKKRSVNTGDFMVLEIENETPKLTVDLGDGATTLICDIKVSDEQWYFVKVERTGKSLTLSITRQKDGDMCVNSGVMKGSSTILNLDKTSSKFFIGGIPSYFKSPADVSYYSFVGTIEEVYFGESAIGLWNFQKAENIQATMERGIRKIGEAGCRFNGDGFISIGSQPYKLDTTTEIVLRFNTYASEGLLFLAPGLSSFISIELREGRILYQFDLGSGPLMLFTSKTFNDGKWHSIEVTRVDKKGNLKVDGLTDKDGYINTTEAPGDNTVFEPSGKLFIGGFPREHNILEVTEVDFDGCINNVQIDGTSVDLNIPEAIGTIQGCPPKFASIVSFEDGARGYALLPNISAQHDNLELILRFKTSFPNGLLAYADFGENSVSLSLNGGQIVFRVGESDTVMTEPMYNDSNWHVVMATFEIGSQLQLFIDDHESFSSLSPAKPIRMLHGNLYFGGVPSKVDAQAAISKHFSGCISDATLNGVIVNFGNLTEIPEAVIGKCIEGARKIPIHRPPPLPPPRGIKIPDSEIPITTIPAPVTTEKTFTLPPQIDNEIITTTPSTTSEVFRSDYSPNCKVPLYPTTSVEYSNFTVYHIGTMAGSRLEYFIQTKLRLKFDFSVDVKTGAKEGLIFYVSDHMHVDFVAVYISEGKVNFRFNCGSGAAHITSQVMISDKKWHRIRFQKQGILGTLTVDNDIVEGKSSGNAKTINNEATYYLGGLDPSPFLNSKDKLDKVLSNLKGINNSLDGCLKDFKFNNQLEKPRKKIGVTPCDTHYDSIYFHPEGGFVKLYDRFKMGRKFDITMEIKPRSLSGLLLAVHSADAYFVLEMENGEVKMTIDIGSGDITATYKPNDPYFLCDGNWHKITCAKAIHALILGVDGQFSEPKVGKQPVKLADTKHVLYLGGHPPNLSKNLKGIKSKPPFIGCIRNVIIKTRKERLDASNIYGNATGGVCPD</sequence>
<feature type="domain" description="Laminin G" evidence="16">
    <location>
        <begin position="3341"/>
        <end position="3518"/>
    </location>
</feature>
<keyword evidence="9 13" id="KW-1015">Disulfide bond</keyword>
<dbReference type="GO" id="GO:0030054">
    <property type="term" value="C:cell junction"/>
    <property type="evidence" value="ECO:0007669"/>
    <property type="project" value="UniProtKB-ARBA"/>
</dbReference>
<dbReference type="PROSITE" id="PS51115">
    <property type="entry name" value="LAMININ_IVA"/>
    <property type="match status" value="1"/>
</dbReference>
<dbReference type="FunFam" id="2.10.25.10:FF:000209">
    <property type="entry name" value="Laminin subunit alpha 5"/>
    <property type="match status" value="3"/>
</dbReference>
<feature type="disulfide bond" evidence="12">
    <location>
        <begin position="3224"/>
        <end position="3251"/>
    </location>
</feature>
<feature type="disulfide bond" evidence="13">
    <location>
        <begin position="1550"/>
        <end position="1567"/>
    </location>
</feature>
<keyword evidence="11 13" id="KW-0424">Laminin EGF-like domain</keyword>
<evidence type="ECO:0000256" key="5">
    <source>
        <dbReference type="ARBA" id="ARBA00022737"/>
    </source>
</evidence>
<dbReference type="Pfam" id="PF02210">
    <property type="entry name" value="Laminin_G_2"/>
    <property type="match status" value="5"/>
</dbReference>
<keyword evidence="6" id="KW-0084">Basement membrane</keyword>
<dbReference type="PANTHER" id="PTHR10574">
    <property type="entry name" value="NETRIN/LAMININ-RELATED"/>
    <property type="match status" value="1"/>
</dbReference>
<evidence type="ECO:0000256" key="9">
    <source>
        <dbReference type="ARBA" id="ARBA00023157"/>
    </source>
</evidence>
<evidence type="ECO:0000256" key="8">
    <source>
        <dbReference type="ARBA" id="ARBA00023054"/>
    </source>
</evidence>
<dbReference type="GO" id="GO:0009887">
    <property type="term" value="P:animal organ morphogenesis"/>
    <property type="evidence" value="ECO:0007669"/>
    <property type="project" value="TreeGrafter"/>
</dbReference>
<dbReference type="Gene3D" id="2.60.120.200">
    <property type="match status" value="5"/>
</dbReference>
<dbReference type="FunFam" id="2.60.120.260:FF:000092">
    <property type="entry name" value="Laminin subunit alpha-3"/>
    <property type="match status" value="1"/>
</dbReference>
<feature type="disulfide bond" evidence="13">
    <location>
        <begin position="488"/>
        <end position="500"/>
    </location>
</feature>
<evidence type="ECO:0000256" key="13">
    <source>
        <dbReference type="PROSITE-ProRule" id="PRU00460"/>
    </source>
</evidence>
<dbReference type="InterPro" id="IPR000742">
    <property type="entry name" value="EGF"/>
</dbReference>
<dbReference type="Gene3D" id="2.60.120.260">
    <property type="entry name" value="Galactose-binding domain-like"/>
    <property type="match status" value="1"/>
</dbReference>
<evidence type="ECO:0000313" key="20">
    <source>
        <dbReference type="EMBL" id="CAH1391979.1"/>
    </source>
</evidence>
<feature type="domain" description="Laminin G" evidence="16">
    <location>
        <begin position="2708"/>
        <end position="2908"/>
    </location>
</feature>
<evidence type="ECO:0000256" key="11">
    <source>
        <dbReference type="ARBA" id="ARBA00023292"/>
    </source>
</evidence>
<dbReference type="PROSITE" id="PS50027">
    <property type="entry name" value="EGF_LAM_2"/>
    <property type="match status" value="13"/>
</dbReference>
<dbReference type="SUPFAM" id="SSF57196">
    <property type="entry name" value="EGF/Laminin"/>
    <property type="match status" value="16"/>
</dbReference>
<dbReference type="GO" id="GO:0009888">
    <property type="term" value="P:tissue development"/>
    <property type="evidence" value="ECO:0007669"/>
    <property type="project" value="TreeGrafter"/>
</dbReference>
<dbReference type="Pfam" id="PF24973">
    <property type="entry name" value="EGF_LMN_ATRN"/>
    <property type="match status" value="1"/>
</dbReference>
<feature type="domain" description="Laminin EGF-like" evidence="17">
    <location>
        <begin position="1500"/>
        <end position="1547"/>
    </location>
</feature>
<keyword evidence="21" id="KW-1185">Reference proteome</keyword>
<feature type="disulfide bond" evidence="13">
    <location>
        <begin position="1548"/>
        <end position="1560"/>
    </location>
</feature>
<feature type="domain" description="Laminin EGF-like" evidence="17">
    <location>
        <begin position="625"/>
        <end position="671"/>
    </location>
</feature>
<dbReference type="InterPro" id="IPR050440">
    <property type="entry name" value="Laminin/Netrin_ECM"/>
</dbReference>
<feature type="disulfide bond" evidence="13">
    <location>
        <begin position="490"/>
        <end position="507"/>
    </location>
</feature>
<dbReference type="InterPro" id="IPR008211">
    <property type="entry name" value="Laminin_N"/>
</dbReference>
<feature type="domain" description="Laminin G" evidence="16">
    <location>
        <begin position="3085"/>
        <end position="3251"/>
    </location>
</feature>
<feature type="disulfide bond" evidence="13">
    <location>
        <begin position="580"/>
        <end position="592"/>
    </location>
</feature>
<feature type="disulfide bond" evidence="13">
    <location>
        <begin position="1409"/>
        <end position="1421"/>
    </location>
</feature>
<feature type="disulfide bond" evidence="13">
    <location>
        <begin position="1472"/>
        <end position="1481"/>
    </location>
</feature>
<dbReference type="InterPro" id="IPR000034">
    <property type="entry name" value="Laminin_IV"/>
</dbReference>
<dbReference type="Pfam" id="PF00055">
    <property type="entry name" value="Laminin_N"/>
    <property type="match status" value="1"/>
</dbReference>
<dbReference type="PROSITE" id="PS01248">
    <property type="entry name" value="EGF_LAM_1"/>
    <property type="match status" value="7"/>
</dbReference>
<feature type="domain" description="Laminin EGF-like" evidence="17">
    <location>
        <begin position="1838"/>
        <end position="1887"/>
    </location>
</feature>
<dbReference type="FunFam" id="2.10.25.10:FF:000011">
    <property type="entry name" value="Cadherin EGF LAG seven-pass G-type receptor"/>
    <property type="match status" value="1"/>
</dbReference>
<dbReference type="GO" id="GO:0048468">
    <property type="term" value="P:cell development"/>
    <property type="evidence" value="ECO:0007669"/>
    <property type="project" value="UniProtKB-ARBA"/>
</dbReference>
<feature type="disulfide bond" evidence="13">
    <location>
        <begin position="555"/>
        <end position="564"/>
    </location>
</feature>
<dbReference type="EMBL" id="OV725077">
    <property type="protein sequence ID" value="CAH1391979.1"/>
    <property type="molecule type" value="Genomic_DNA"/>
</dbReference>
<evidence type="ECO:0000256" key="7">
    <source>
        <dbReference type="ARBA" id="ARBA00022889"/>
    </source>
</evidence>
<evidence type="ECO:0000256" key="3">
    <source>
        <dbReference type="ARBA" id="ARBA00022530"/>
    </source>
</evidence>
<keyword evidence="2" id="KW-0964">Secreted</keyword>
<dbReference type="InterPro" id="IPR056863">
    <property type="entry name" value="LMN_ATRN_NET-like_EGF"/>
</dbReference>
<feature type="disulfide bond" evidence="13">
    <location>
        <begin position="1430"/>
        <end position="1439"/>
    </location>
</feature>
<feature type="domain" description="Laminin IV type A" evidence="18">
    <location>
        <begin position="1619"/>
        <end position="1804"/>
    </location>
</feature>
<dbReference type="FunFam" id="2.10.25.10:FF:000106">
    <property type="entry name" value="Heparan sulfate proteoglycan 2"/>
    <property type="match status" value="1"/>
</dbReference>
<evidence type="ECO:0000259" key="19">
    <source>
        <dbReference type="PROSITE" id="PS51117"/>
    </source>
</evidence>
<dbReference type="CDD" id="cd00055">
    <property type="entry name" value="EGF_Lam"/>
    <property type="match status" value="21"/>
</dbReference>
<feature type="disulfide bond" evidence="13">
    <location>
        <begin position="1971"/>
        <end position="1980"/>
    </location>
</feature>
<reference evidence="20" key="1">
    <citation type="submission" date="2022-01" db="EMBL/GenBank/DDBJ databases">
        <authorList>
            <person name="King R."/>
        </authorList>
    </citation>
    <scope>NUCLEOTIDE SEQUENCE</scope>
</reference>
<feature type="disulfide bond" evidence="13">
    <location>
        <begin position="2019"/>
        <end position="2028"/>
    </location>
</feature>
<dbReference type="Proteomes" id="UP001152798">
    <property type="component" value="Chromosome 1"/>
</dbReference>
<feature type="domain" description="Laminin EGF-like" evidence="17">
    <location>
        <begin position="488"/>
        <end position="533"/>
    </location>
</feature>
<feature type="domain" description="Laminin EGF-like" evidence="17">
    <location>
        <begin position="728"/>
        <end position="780"/>
    </location>
</feature>
<feature type="domain" description="Laminin EGF-like" evidence="17">
    <location>
        <begin position="2000"/>
        <end position="2046"/>
    </location>
</feature>
<evidence type="ECO:0000256" key="4">
    <source>
        <dbReference type="ARBA" id="ARBA00022729"/>
    </source>
</evidence>
<feature type="domain" description="Laminin G" evidence="16">
    <location>
        <begin position="2905"/>
        <end position="3078"/>
    </location>
</feature>
<dbReference type="OrthoDB" id="10011303at2759"/>
<dbReference type="PROSITE" id="PS00022">
    <property type="entry name" value="EGF_1"/>
    <property type="match status" value="1"/>
</dbReference>
<protein>
    <recommendedName>
        <fullName evidence="22">Laminin subunit alpha</fullName>
    </recommendedName>
</protein>
<feature type="disulfide bond" evidence="13">
    <location>
        <begin position="1983"/>
        <end position="1997"/>
    </location>
</feature>
<keyword evidence="8 14" id="KW-0175">Coiled coil</keyword>
<dbReference type="InterPro" id="IPR001791">
    <property type="entry name" value="Laminin_G"/>
</dbReference>
<evidence type="ECO:0000259" key="18">
    <source>
        <dbReference type="PROSITE" id="PS51115"/>
    </source>
</evidence>
<feature type="disulfide bond" evidence="13">
    <location>
        <begin position="647"/>
        <end position="656"/>
    </location>
</feature>
<feature type="disulfide bond" evidence="13">
    <location>
        <begin position="1523"/>
        <end position="1532"/>
    </location>
</feature>
<feature type="domain" description="Laminin EGF-like" evidence="17">
    <location>
        <begin position="1455"/>
        <end position="1499"/>
    </location>
</feature>
<feature type="domain" description="Laminin EGF-like" evidence="17">
    <location>
        <begin position="1548"/>
        <end position="1598"/>
    </location>
</feature>
<feature type="domain" description="Laminin EGF-like" evidence="17">
    <location>
        <begin position="1409"/>
        <end position="1454"/>
    </location>
</feature>
<evidence type="ECO:0000256" key="1">
    <source>
        <dbReference type="ARBA" id="ARBA00004302"/>
    </source>
</evidence>
<accession>A0A9P0GY12</accession>
<feature type="disulfide bond" evidence="13">
    <location>
        <begin position="534"/>
        <end position="546"/>
    </location>
</feature>
<evidence type="ECO:0008006" key="22">
    <source>
        <dbReference type="Google" id="ProtNLM"/>
    </source>
</evidence>
<dbReference type="PRINTS" id="PR00011">
    <property type="entry name" value="EGFLAMININ"/>
</dbReference>
<keyword evidence="7" id="KW-0130">Cell adhesion</keyword>
<evidence type="ECO:0000256" key="10">
    <source>
        <dbReference type="ARBA" id="ARBA00023180"/>
    </source>
</evidence>
<keyword evidence="4 15" id="KW-0732">Signal</keyword>
<dbReference type="GO" id="GO:0005604">
    <property type="term" value="C:basement membrane"/>
    <property type="evidence" value="ECO:0007669"/>
    <property type="project" value="UniProtKB-SubCell"/>
</dbReference>
<feature type="chain" id="PRO_5040279838" description="Laminin subunit alpha" evidence="15">
    <location>
        <begin position="17"/>
        <end position="3701"/>
    </location>
</feature>
<feature type="domain" description="Laminin EGF-like" evidence="17">
    <location>
        <begin position="2047"/>
        <end position="2093"/>
    </location>
</feature>
<feature type="disulfide bond" evidence="13">
    <location>
        <begin position="509"/>
        <end position="518"/>
    </location>
</feature>
<dbReference type="FunFam" id="2.10.25.10:FF:000388">
    <property type="entry name" value="Laminin subunit alpha"/>
    <property type="match status" value="1"/>
</dbReference>
<name>A0A9P0GY12_NEZVI</name>
<dbReference type="SMART" id="SM00136">
    <property type="entry name" value="LamNT"/>
    <property type="match status" value="1"/>
</dbReference>
<dbReference type="SMART" id="SM00181">
    <property type="entry name" value="EGF"/>
    <property type="match status" value="10"/>
</dbReference>
<organism evidence="20 21">
    <name type="scientific">Nezara viridula</name>
    <name type="common">Southern green stink bug</name>
    <name type="synonym">Cimex viridulus</name>
    <dbReference type="NCBI Taxonomy" id="85310"/>
    <lineage>
        <taxon>Eukaryota</taxon>
        <taxon>Metazoa</taxon>
        <taxon>Ecdysozoa</taxon>
        <taxon>Arthropoda</taxon>
        <taxon>Hexapoda</taxon>
        <taxon>Insecta</taxon>
        <taxon>Pterygota</taxon>
        <taxon>Neoptera</taxon>
        <taxon>Paraneoptera</taxon>
        <taxon>Hemiptera</taxon>
        <taxon>Heteroptera</taxon>
        <taxon>Panheteroptera</taxon>
        <taxon>Pentatomomorpha</taxon>
        <taxon>Pentatomoidea</taxon>
        <taxon>Pentatomidae</taxon>
        <taxon>Pentatominae</taxon>
        <taxon>Nezara</taxon>
    </lineage>
</organism>
<feature type="domain" description="Laminin EGF-like" evidence="17">
    <location>
        <begin position="534"/>
        <end position="579"/>
    </location>
</feature>
<dbReference type="InterPro" id="IPR010307">
    <property type="entry name" value="Laminin_dom_II"/>
</dbReference>
<evidence type="ECO:0000256" key="6">
    <source>
        <dbReference type="ARBA" id="ARBA00022869"/>
    </source>
</evidence>
<dbReference type="FunFam" id="2.10.25.10:FF:000051">
    <property type="entry name" value="Laminin subunit alpha 4"/>
    <property type="match status" value="1"/>
</dbReference>
<dbReference type="FunFam" id="2.10.25.10:FF:000069">
    <property type="entry name" value="Laminin subunit alpha 1"/>
    <property type="match status" value="1"/>
</dbReference>
<feature type="disulfide bond" evidence="13">
    <location>
        <begin position="751"/>
        <end position="760"/>
    </location>
</feature>
<keyword evidence="3" id="KW-0272">Extracellular matrix</keyword>
<feature type="disulfide bond" evidence="13">
    <location>
        <begin position="1411"/>
        <end position="1428"/>
    </location>
</feature>
<dbReference type="GO" id="GO:0007155">
    <property type="term" value="P:cell adhesion"/>
    <property type="evidence" value="ECO:0007669"/>
    <property type="project" value="UniProtKB-KW"/>
</dbReference>
<evidence type="ECO:0000256" key="14">
    <source>
        <dbReference type="SAM" id="Coils"/>
    </source>
</evidence>
<evidence type="ECO:0000256" key="15">
    <source>
        <dbReference type="SAM" id="SignalP"/>
    </source>
</evidence>
<keyword evidence="5" id="KW-0677">Repeat</keyword>
<feature type="disulfide bond" evidence="13">
    <location>
        <begin position="600"/>
        <end position="609"/>
    </location>
</feature>
<dbReference type="SMART" id="SM00180">
    <property type="entry name" value="EGF_Lam"/>
    <property type="match status" value="22"/>
</dbReference>
<evidence type="ECO:0000256" key="2">
    <source>
        <dbReference type="ARBA" id="ARBA00022525"/>
    </source>
</evidence>
<dbReference type="CDD" id="cd00110">
    <property type="entry name" value="LamG"/>
    <property type="match status" value="5"/>
</dbReference>
<evidence type="ECO:0000313" key="21">
    <source>
        <dbReference type="Proteomes" id="UP001152798"/>
    </source>
</evidence>
<feature type="domain" description="Laminin EGF-like" evidence="17">
    <location>
        <begin position="580"/>
        <end position="624"/>
    </location>
</feature>
<feature type="domain" description="Laminin N-terminal" evidence="19">
    <location>
        <begin position="16"/>
        <end position="267"/>
    </location>
</feature>
<proteinExistence type="predicted"/>
<dbReference type="InterPro" id="IPR002049">
    <property type="entry name" value="LE_dom"/>
</dbReference>
<dbReference type="FunFam" id="2.10.25.10:FF:000082">
    <property type="entry name" value="Laminin subunit alpha 1"/>
    <property type="match status" value="1"/>
</dbReference>
<dbReference type="PROSITE" id="PS50025">
    <property type="entry name" value="LAM_G_DOMAIN"/>
    <property type="match status" value="5"/>
</dbReference>